<evidence type="ECO:0000313" key="2">
    <source>
        <dbReference type="Proteomes" id="UP000009183"/>
    </source>
</evidence>
<dbReference type="EMBL" id="FN595992">
    <property type="protein sequence ID" value="CBI30596.3"/>
    <property type="molecule type" value="Genomic_DNA"/>
</dbReference>
<organism evidence="1 2">
    <name type="scientific">Vitis vinifera</name>
    <name type="common">Grape</name>
    <dbReference type="NCBI Taxonomy" id="29760"/>
    <lineage>
        <taxon>Eukaryota</taxon>
        <taxon>Viridiplantae</taxon>
        <taxon>Streptophyta</taxon>
        <taxon>Embryophyta</taxon>
        <taxon>Tracheophyta</taxon>
        <taxon>Spermatophyta</taxon>
        <taxon>Magnoliopsida</taxon>
        <taxon>eudicotyledons</taxon>
        <taxon>Gunneridae</taxon>
        <taxon>Pentapetalae</taxon>
        <taxon>rosids</taxon>
        <taxon>Vitales</taxon>
        <taxon>Vitaceae</taxon>
        <taxon>Viteae</taxon>
        <taxon>Vitis</taxon>
    </lineage>
</organism>
<evidence type="ECO:0000313" key="1">
    <source>
        <dbReference type="EMBL" id="CBI30596.3"/>
    </source>
</evidence>
<protein>
    <submittedName>
        <fullName evidence="1">Uncharacterized protein</fullName>
    </submittedName>
</protein>
<gene>
    <name evidence="1" type="ordered locus">VIT_10s0003g00100</name>
</gene>
<keyword evidence="2" id="KW-1185">Reference proteome</keyword>
<dbReference type="Proteomes" id="UP000009183">
    <property type="component" value="Chromosome 10"/>
</dbReference>
<name>D7TJC4_VITVI</name>
<dbReference type="HOGENOM" id="CLU_3360707_0_0_1"/>
<dbReference type="InParanoid" id="D7TJC4"/>
<accession>D7TJC4</accession>
<reference evidence="2" key="1">
    <citation type="journal article" date="2007" name="Nature">
        <title>The grapevine genome sequence suggests ancestral hexaploidization in major angiosperm phyla.</title>
        <authorList>
            <consortium name="The French-Italian Public Consortium for Grapevine Genome Characterization."/>
            <person name="Jaillon O."/>
            <person name="Aury J.-M."/>
            <person name="Noel B."/>
            <person name="Policriti A."/>
            <person name="Clepet C."/>
            <person name="Casagrande A."/>
            <person name="Choisne N."/>
            <person name="Aubourg S."/>
            <person name="Vitulo N."/>
            <person name="Jubin C."/>
            <person name="Vezzi A."/>
            <person name="Legeai F."/>
            <person name="Hugueney P."/>
            <person name="Dasilva C."/>
            <person name="Horner D."/>
            <person name="Mica E."/>
            <person name="Jublot D."/>
            <person name="Poulain J."/>
            <person name="Bruyere C."/>
            <person name="Billault A."/>
            <person name="Segurens B."/>
            <person name="Gouyvenoux M."/>
            <person name="Ugarte E."/>
            <person name="Cattonaro F."/>
            <person name="Anthouard V."/>
            <person name="Vico V."/>
            <person name="Del Fabbro C."/>
            <person name="Alaux M."/>
            <person name="Di Gaspero G."/>
            <person name="Dumas V."/>
            <person name="Felice N."/>
            <person name="Paillard S."/>
            <person name="Juman I."/>
            <person name="Moroldo M."/>
            <person name="Scalabrin S."/>
            <person name="Canaguier A."/>
            <person name="Le Clainche I."/>
            <person name="Malacrida G."/>
            <person name="Durand E."/>
            <person name="Pesole G."/>
            <person name="Laucou V."/>
            <person name="Chatelet P."/>
            <person name="Merdinoglu D."/>
            <person name="Delledonne M."/>
            <person name="Pezzotti M."/>
            <person name="Lecharny A."/>
            <person name="Scarpelli C."/>
            <person name="Artiguenave F."/>
            <person name="Pe M.E."/>
            <person name="Valle G."/>
            <person name="Morgante M."/>
            <person name="Caboche M."/>
            <person name="Adam-Blondon A.-F."/>
            <person name="Weissenbach J."/>
            <person name="Quetier F."/>
            <person name="Wincker P."/>
        </authorList>
    </citation>
    <scope>NUCLEOTIDE SEQUENCE [LARGE SCALE GENOMIC DNA]</scope>
    <source>
        <strain evidence="2">cv. Pinot noir / PN40024</strain>
    </source>
</reference>
<sequence>MDDICMLFSSSCSHPSTNGDIWGLHLLPPSWLCLSS</sequence>
<dbReference type="AlphaFoldDB" id="D7TJC4"/>
<dbReference type="PaxDb" id="29760-VIT_10s0003g00100.t01"/>
<proteinExistence type="predicted"/>